<evidence type="ECO:0000256" key="6">
    <source>
        <dbReference type="ARBA" id="ARBA00022679"/>
    </source>
</evidence>
<evidence type="ECO:0000256" key="7">
    <source>
        <dbReference type="ARBA" id="ARBA00022723"/>
    </source>
</evidence>
<evidence type="ECO:0000256" key="3">
    <source>
        <dbReference type="ARBA" id="ARBA00005046"/>
    </source>
</evidence>
<dbReference type="InterPro" id="IPR036135">
    <property type="entry name" value="MoeA_linker/N_sf"/>
</dbReference>
<proteinExistence type="inferred from homology"/>
<feature type="domain" description="MoaB/Mog" evidence="12">
    <location>
        <begin position="175"/>
        <end position="312"/>
    </location>
</feature>
<dbReference type="FunFam" id="3.40.980.10:FF:000004">
    <property type="entry name" value="Molybdopterin molybdenumtransferase"/>
    <property type="match status" value="1"/>
</dbReference>
<evidence type="ECO:0000256" key="5">
    <source>
        <dbReference type="ARBA" id="ARBA00022505"/>
    </source>
</evidence>
<dbReference type="GO" id="GO:0046872">
    <property type="term" value="F:metal ion binding"/>
    <property type="evidence" value="ECO:0007669"/>
    <property type="project" value="UniProtKB-UniRule"/>
</dbReference>
<evidence type="ECO:0000256" key="2">
    <source>
        <dbReference type="ARBA" id="ARBA00002901"/>
    </source>
</evidence>
<dbReference type="SUPFAM" id="SSF63867">
    <property type="entry name" value="MoeA C-terminal domain-like"/>
    <property type="match status" value="1"/>
</dbReference>
<dbReference type="SUPFAM" id="SSF63882">
    <property type="entry name" value="MoeA N-terminal region -like"/>
    <property type="match status" value="1"/>
</dbReference>
<comment type="cofactor">
    <cofactor evidence="1 11">
        <name>Mg(2+)</name>
        <dbReference type="ChEBI" id="CHEBI:18420"/>
    </cofactor>
</comment>
<evidence type="ECO:0000256" key="10">
    <source>
        <dbReference type="ARBA" id="ARBA00047317"/>
    </source>
</evidence>
<evidence type="ECO:0000256" key="1">
    <source>
        <dbReference type="ARBA" id="ARBA00001946"/>
    </source>
</evidence>
<evidence type="ECO:0000256" key="9">
    <source>
        <dbReference type="ARBA" id="ARBA00023150"/>
    </source>
</evidence>
<dbReference type="PANTHER" id="PTHR10192">
    <property type="entry name" value="MOLYBDOPTERIN BIOSYNTHESIS PROTEIN"/>
    <property type="match status" value="1"/>
</dbReference>
<evidence type="ECO:0000313" key="13">
    <source>
        <dbReference type="EMBL" id="PWR25839.1"/>
    </source>
</evidence>
<dbReference type="EC" id="2.10.1.1" evidence="11"/>
<dbReference type="InterPro" id="IPR005111">
    <property type="entry name" value="MoeA_C_domain_IV"/>
</dbReference>
<dbReference type="CDD" id="cd00887">
    <property type="entry name" value="MoeA"/>
    <property type="match status" value="1"/>
</dbReference>
<dbReference type="Pfam" id="PF00994">
    <property type="entry name" value="MoCF_biosynth"/>
    <property type="match status" value="1"/>
</dbReference>
<evidence type="ECO:0000256" key="8">
    <source>
        <dbReference type="ARBA" id="ARBA00022842"/>
    </source>
</evidence>
<comment type="pathway">
    <text evidence="3 11">Cofactor biosynthesis; molybdopterin biosynthesis.</text>
</comment>
<dbReference type="InterPro" id="IPR036425">
    <property type="entry name" value="MoaB/Mog-like_dom_sf"/>
</dbReference>
<sequence>MIPVEDALARITAALSPLPAEIVPLSGALGRVLAAPVAARRTQPPVPVSAMDGWAVRAEDVTETPVALDIVGEAPAGLGFKGRVDVGEAVRIFTGAPIPEGADAVVIQENSTVCDRRVTLTAKTWPGQFIRPLGLDFSAGEELLPAGRTLSFRDVALLAAADVPDVAVVRRPRVAVLATGDELVPPGAHRGPAQIVDAARPALVAFIREKGGIALDLGIARDREDDILEKASGAVDADLLVTLGGASVGDRDLVARVLAGGGADLDFWKIAMRPGKPLMFGRFGATPLLGLPGNPVSALVCALLFLGPAIDRLSGRPSLQASCIPMRLATPIGANDRRQDYIRATVEPGADGIPVARPAPVQDSSQLRTFAGAQALIVRPPLAPAVEAGGIVDALPLDL</sequence>
<dbReference type="EMBL" id="QGLE01000001">
    <property type="protein sequence ID" value="PWR25839.1"/>
    <property type="molecule type" value="Genomic_DNA"/>
</dbReference>
<organism evidence="13 14">
    <name type="scientific">Zavarzinia aquatilis</name>
    <dbReference type="NCBI Taxonomy" id="2211142"/>
    <lineage>
        <taxon>Bacteria</taxon>
        <taxon>Pseudomonadati</taxon>
        <taxon>Pseudomonadota</taxon>
        <taxon>Alphaproteobacteria</taxon>
        <taxon>Rhodospirillales</taxon>
        <taxon>Zavarziniaceae</taxon>
        <taxon>Zavarzinia</taxon>
    </lineage>
</organism>
<dbReference type="Gene3D" id="3.90.105.10">
    <property type="entry name" value="Molybdopterin biosynthesis moea protein, domain 2"/>
    <property type="match status" value="1"/>
</dbReference>
<comment type="caution">
    <text evidence="13">The sequence shown here is derived from an EMBL/GenBank/DDBJ whole genome shotgun (WGS) entry which is preliminary data.</text>
</comment>
<dbReference type="Gene3D" id="2.40.340.10">
    <property type="entry name" value="MoeA, C-terminal, domain IV"/>
    <property type="match status" value="1"/>
</dbReference>
<dbReference type="GO" id="GO:0061599">
    <property type="term" value="F:molybdopterin molybdotransferase activity"/>
    <property type="evidence" value="ECO:0007669"/>
    <property type="project" value="UniProtKB-UniRule"/>
</dbReference>
<dbReference type="NCBIfam" id="NF045515">
    <property type="entry name" value="Glp_gephyrin"/>
    <property type="match status" value="1"/>
</dbReference>
<protein>
    <recommendedName>
        <fullName evidence="11">Molybdopterin molybdenumtransferase</fullName>
        <ecNumber evidence="11">2.10.1.1</ecNumber>
    </recommendedName>
</protein>
<keyword evidence="8 11" id="KW-0460">Magnesium</keyword>
<keyword evidence="9 11" id="KW-0501">Molybdenum cofactor biosynthesis</keyword>
<dbReference type="InterPro" id="IPR036688">
    <property type="entry name" value="MoeA_C_domain_IV_sf"/>
</dbReference>
<evidence type="ECO:0000256" key="11">
    <source>
        <dbReference type="RuleBase" id="RU365090"/>
    </source>
</evidence>
<keyword evidence="5 11" id="KW-0500">Molybdenum</keyword>
<dbReference type="InterPro" id="IPR008284">
    <property type="entry name" value="MoCF_biosynth_CS"/>
</dbReference>
<dbReference type="SUPFAM" id="SSF53218">
    <property type="entry name" value="Molybdenum cofactor biosynthesis proteins"/>
    <property type="match status" value="1"/>
</dbReference>
<dbReference type="InterPro" id="IPR005110">
    <property type="entry name" value="MoeA_linker/N"/>
</dbReference>
<keyword evidence="14" id="KW-1185">Reference proteome</keyword>
<keyword evidence="7 11" id="KW-0479">Metal-binding</keyword>
<dbReference type="UniPathway" id="UPA00344"/>
<comment type="function">
    <text evidence="2 11">Catalyzes the insertion of molybdate into adenylated molybdopterin with the concomitant release of AMP.</text>
</comment>
<dbReference type="Gene3D" id="2.170.190.11">
    <property type="entry name" value="Molybdopterin biosynthesis moea protein, domain 3"/>
    <property type="match status" value="1"/>
</dbReference>
<dbReference type="PROSITE" id="PS01079">
    <property type="entry name" value="MOCF_BIOSYNTHESIS_2"/>
    <property type="match status" value="1"/>
</dbReference>
<dbReference type="Gene3D" id="3.40.980.10">
    <property type="entry name" value="MoaB/Mog-like domain"/>
    <property type="match status" value="1"/>
</dbReference>
<dbReference type="GO" id="GO:0005829">
    <property type="term" value="C:cytosol"/>
    <property type="evidence" value="ECO:0007669"/>
    <property type="project" value="TreeGrafter"/>
</dbReference>
<dbReference type="InterPro" id="IPR001453">
    <property type="entry name" value="MoaB/Mog_dom"/>
</dbReference>
<dbReference type="SMART" id="SM00852">
    <property type="entry name" value="MoCF_biosynth"/>
    <property type="match status" value="1"/>
</dbReference>
<dbReference type="PANTHER" id="PTHR10192:SF5">
    <property type="entry name" value="GEPHYRIN"/>
    <property type="match status" value="1"/>
</dbReference>
<comment type="similarity">
    <text evidence="4 11">Belongs to the MoeA family.</text>
</comment>
<dbReference type="GO" id="GO:0006777">
    <property type="term" value="P:Mo-molybdopterin cofactor biosynthetic process"/>
    <property type="evidence" value="ECO:0007669"/>
    <property type="project" value="UniProtKB-UniRule"/>
</dbReference>
<dbReference type="InterPro" id="IPR038987">
    <property type="entry name" value="MoeA-like"/>
</dbReference>
<accession>A0A317EG59</accession>
<dbReference type="AlphaFoldDB" id="A0A317EG59"/>
<dbReference type="Proteomes" id="UP000245461">
    <property type="component" value="Unassembled WGS sequence"/>
</dbReference>
<keyword evidence="6 11" id="KW-0808">Transferase</keyword>
<comment type="catalytic activity">
    <reaction evidence="10">
        <text>adenylyl-molybdopterin + molybdate = Mo-molybdopterin + AMP + H(+)</text>
        <dbReference type="Rhea" id="RHEA:35047"/>
        <dbReference type="ChEBI" id="CHEBI:15378"/>
        <dbReference type="ChEBI" id="CHEBI:36264"/>
        <dbReference type="ChEBI" id="CHEBI:62727"/>
        <dbReference type="ChEBI" id="CHEBI:71302"/>
        <dbReference type="ChEBI" id="CHEBI:456215"/>
        <dbReference type="EC" id="2.10.1.1"/>
    </reaction>
</comment>
<evidence type="ECO:0000259" key="12">
    <source>
        <dbReference type="SMART" id="SM00852"/>
    </source>
</evidence>
<reference evidence="13 14" key="1">
    <citation type="submission" date="2018-05" db="EMBL/GenBank/DDBJ databases">
        <title>Zavarzinia sp. HR-AS.</title>
        <authorList>
            <person name="Lee Y."/>
            <person name="Jeon C.O."/>
        </authorList>
    </citation>
    <scope>NUCLEOTIDE SEQUENCE [LARGE SCALE GENOMIC DNA]</scope>
    <source>
        <strain evidence="13 14">HR-AS</strain>
    </source>
</reference>
<gene>
    <name evidence="13" type="ORF">DKG74_02490</name>
</gene>
<dbReference type="Pfam" id="PF03453">
    <property type="entry name" value="MoeA_N"/>
    <property type="match status" value="1"/>
</dbReference>
<name>A0A317EG59_9PROT</name>
<dbReference type="RefSeq" id="WP_109902225.1">
    <property type="nucleotide sequence ID" value="NZ_QGLE01000001.1"/>
</dbReference>
<evidence type="ECO:0000256" key="4">
    <source>
        <dbReference type="ARBA" id="ARBA00010763"/>
    </source>
</evidence>
<evidence type="ECO:0000313" key="14">
    <source>
        <dbReference type="Proteomes" id="UP000245461"/>
    </source>
</evidence>
<dbReference type="OrthoDB" id="9804758at2"/>
<dbReference type="Pfam" id="PF03454">
    <property type="entry name" value="MoeA_C"/>
    <property type="match status" value="1"/>
</dbReference>